<dbReference type="InterPro" id="IPR043504">
    <property type="entry name" value="Peptidase_S1_PA_chymotrypsin"/>
</dbReference>
<dbReference type="CDD" id="cd00190">
    <property type="entry name" value="Tryp_SPc"/>
    <property type="match status" value="1"/>
</dbReference>
<evidence type="ECO:0000256" key="3">
    <source>
        <dbReference type="ARBA" id="ARBA00022656"/>
    </source>
</evidence>
<gene>
    <name evidence="13" type="ORF">DCHRY22_LOCUS14477</name>
</gene>
<dbReference type="PANTHER" id="PTHR24276">
    <property type="entry name" value="POLYSERASE-RELATED"/>
    <property type="match status" value="1"/>
</dbReference>
<dbReference type="PRINTS" id="PR00722">
    <property type="entry name" value="CHYMOTRYPSIN"/>
</dbReference>
<dbReference type="InterPro" id="IPR001314">
    <property type="entry name" value="Peptidase_S1A"/>
</dbReference>
<dbReference type="Pfam" id="PF00089">
    <property type="entry name" value="Trypsin"/>
    <property type="match status" value="1"/>
</dbReference>
<dbReference type="Proteomes" id="UP000789524">
    <property type="component" value="Unassembled WGS sequence"/>
</dbReference>
<feature type="chain" id="PRO_5035314590" evidence="11">
    <location>
        <begin position="19"/>
        <end position="278"/>
    </location>
</feature>
<feature type="domain" description="Peptidase S1" evidence="12">
    <location>
        <begin position="40"/>
        <end position="278"/>
    </location>
</feature>
<dbReference type="EMBL" id="CAKASE010000081">
    <property type="protein sequence ID" value="CAG9583001.1"/>
    <property type="molecule type" value="Genomic_DNA"/>
</dbReference>
<evidence type="ECO:0000256" key="8">
    <source>
        <dbReference type="ARBA" id="ARBA00023240"/>
    </source>
</evidence>
<keyword evidence="6" id="KW-0720">Serine protease</keyword>
<feature type="signal peptide" evidence="11">
    <location>
        <begin position="1"/>
        <end position="18"/>
    </location>
</feature>
<organism evidence="13 14">
    <name type="scientific">Danaus chrysippus</name>
    <name type="common">African queen</name>
    <dbReference type="NCBI Taxonomy" id="151541"/>
    <lineage>
        <taxon>Eukaryota</taxon>
        <taxon>Metazoa</taxon>
        <taxon>Ecdysozoa</taxon>
        <taxon>Arthropoda</taxon>
        <taxon>Hexapoda</taxon>
        <taxon>Insecta</taxon>
        <taxon>Pterygota</taxon>
        <taxon>Neoptera</taxon>
        <taxon>Endopterygota</taxon>
        <taxon>Lepidoptera</taxon>
        <taxon>Glossata</taxon>
        <taxon>Ditrysia</taxon>
        <taxon>Papilionoidea</taxon>
        <taxon>Nymphalidae</taxon>
        <taxon>Danainae</taxon>
        <taxon>Danaini</taxon>
        <taxon>Danaina</taxon>
        <taxon>Danaus</taxon>
        <taxon>Anosia</taxon>
    </lineage>
</organism>
<evidence type="ECO:0000259" key="12">
    <source>
        <dbReference type="PROSITE" id="PS50240"/>
    </source>
</evidence>
<keyword evidence="4" id="KW-0645">Protease</keyword>
<evidence type="ECO:0000313" key="13">
    <source>
        <dbReference type="EMBL" id="CAG9583001.1"/>
    </source>
</evidence>
<dbReference type="SMART" id="SM00020">
    <property type="entry name" value="Tryp_SPc"/>
    <property type="match status" value="1"/>
</dbReference>
<evidence type="ECO:0000256" key="6">
    <source>
        <dbReference type="ARBA" id="ARBA00022825"/>
    </source>
</evidence>
<reference evidence="13" key="1">
    <citation type="submission" date="2021-09" db="EMBL/GenBank/DDBJ databases">
        <authorList>
            <person name="Martin H S."/>
        </authorList>
    </citation>
    <scope>NUCLEOTIDE SEQUENCE</scope>
</reference>
<accession>A0A8J2RAX7</accession>
<evidence type="ECO:0000256" key="2">
    <source>
        <dbReference type="ARBA" id="ARBA00007664"/>
    </source>
</evidence>
<keyword evidence="7" id="KW-1015">Disulfide bond</keyword>
<evidence type="ECO:0000313" key="14">
    <source>
        <dbReference type="Proteomes" id="UP000789524"/>
    </source>
</evidence>
<evidence type="ECO:0000256" key="4">
    <source>
        <dbReference type="ARBA" id="ARBA00022670"/>
    </source>
</evidence>
<comment type="subcellular location">
    <subcellularLocation>
        <location evidence="1">Secreted</location>
        <location evidence="1">Extracellular space</location>
    </subcellularLocation>
</comment>
<dbReference type="InterPro" id="IPR009003">
    <property type="entry name" value="Peptidase_S1_PA"/>
</dbReference>
<keyword evidence="8" id="KW-1199">Hemostasis impairing toxin</keyword>
<dbReference type="GO" id="GO:0090729">
    <property type="term" value="F:toxin activity"/>
    <property type="evidence" value="ECO:0007669"/>
    <property type="project" value="UniProtKB-KW"/>
</dbReference>
<evidence type="ECO:0000256" key="10">
    <source>
        <dbReference type="ARBA" id="ARBA00084094"/>
    </source>
</evidence>
<comment type="caution">
    <text evidence="13">The sequence shown here is derived from an EMBL/GenBank/DDBJ whole genome shotgun (WGS) entry which is preliminary data.</text>
</comment>
<keyword evidence="14" id="KW-1185">Reference proteome</keyword>
<evidence type="ECO:0000256" key="1">
    <source>
        <dbReference type="ARBA" id="ARBA00004239"/>
    </source>
</evidence>
<evidence type="ECO:0000256" key="9">
    <source>
        <dbReference type="ARBA" id="ARBA00055534"/>
    </source>
</evidence>
<keyword evidence="10" id="KW-1205">Fibrinolytic toxin</keyword>
<dbReference type="InterPro" id="IPR018114">
    <property type="entry name" value="TRYPSIN_HIS"/>
</dbReference>
<dbReference type="FunFam" id="2.40.10.10:FF:000068">
    <property type="entry name" value="transmembrane protease serine 2"/>
    <property type="match status" value="1"/>
</dbReference>
<evidence type="ECO:0000256" key="7">
    <source>
        <dbReference type="ARBA" id="ARBA00023157"/>
    </source>
</evidence>
<evidence type="ECO:0000256" key="11">
    <source>
        <dbReference type="SAM" id="SignalP"/>
    </source>
</evidence>
<name>A0A8J2RAX7_9NEOP</name>
<sequence length="278" mass="30111">MVFKAAFVFLGLLIGSIALPLNEEEDMSVFFDHPDITPYIVGGQTAGKVPHMVALTTGIFTRSFMCGGSLVTRKHVLTAAHCIAPLYSRGSLLSSLRGIVGTNRWNFGGVEHQFAYNISHPNYVASTLKNDIGFLVTSQEVSLNDNIQLVPISYDFIGGDVPAIINGWGRIRTGGSLSQNLLELKTTVIDGQQCISDVARRGAELGRRVLPVEPHIEVCTFVAQNFGNCHGDSGSALLRQSDGQQIGVVSWGLPCAQGAPDMYARVSAYRDWIEQSIQ</sequence>
<proteinExistence type="inferred from homology"/>
<keyword evidence="3" id="KW-0800">Toxin</keyword>
<evidence type="ECO:0000256" key="5">
    <source>
        <dbReference type="ARBA" id="ARBA00022801"/>
    </source>
</evidence>
<dbReference type="OrthoDB" id="5565075at2759"/>
<dbReference type="GO" id="GO:0004252">
    <property type="term" value="F:serine-type endopeptidase activity"/>
    <property type="evidence" value="ECO:0007669"/>
    <property type="project" value="InterPro"/>
</dbReference>
<dbReference type="InterPro" id="IPR050430">
    <property type="entry name" value="Peptidase_S1"/>
</dbReference>
<dbReference type="SUPFAM" id="SSF50494">
    <property type="entry name" value="Trypsin-like serine proteases"/>
    <property type="match status" value="1"/>
</dbReference>
<keyword evidence="5" id="KW-0378">Hydrolase</keyword>
<comment type="function">
    <text evidence="9">Fibrinolytic activity; shows preferential cleavage of Arg-Gly bonds in all three fibrinogen chains. Contact with the caterpillars causes severe bleeding, due the anticoagulant effect of the protein.</text>
</comment>
<dbReference type="PANTHER" id="PTHR24276:SF91">
    <property type="entry name" value="AT26814P-RELATED"/>
    <property type="match status" value="1"/>
</dbReference>
<dbReference type="GO" id="GO:0005576">
    <property type="term" value="C:extracellular region"/>
    <property type="evidence" value="ECO:0007669"/>
    <property type="project" value="UniProtKB-SubCell"/>
</dbReference>
<dbReference type="PROSITE" id="PS50240">
    <property type="entry name" value="TRYPSIN_DOM"/>
    <property type="match status" value="1"/>
</dbReference>
<dbReference type="AlphaFoldDB" id="A0A8J2RAX7"/>
<keyword evidence="11" id="KW-0732">Signal</keyword>
<dbReference type="PROSITE" id="PS00134">
    <property type="entry name" value="TRYPSIN_HIS"/>
    <property type="match status" value="1"/>
</dbReference>
<dbReference type="Gene3D" id="2.40.10.10">
    <property type="entry name" value="Trypsin-like serine proteases"/>
    <property type="match status" value="2"/>
</dbReference>
<protein>
    <submittedName>
        <fullName evidence="13">(African queen) hypothetical protein</fullName>
    </submittedName>
</protein>
<dbReference type="GO" id="GO:0006508">
    <property type="term" value="P:proteolysis"/>
    <property type="evidence" value="ECO:0007669"/>
    <property type="project" value="UniProtKB-KW"/>
</dbReference>
<dbReference type="InterPro" id="IPR001254">
    <property type="entry name" value="Trypsin_dom"/>
</dbReference>
<comment type="similarity">
    <text evidence="2">Belongs to the peptidase S1 family.</text>
</comment>